<dbReference type="EMBL" id="CABN01000149">
    <property type="protein sequence ID" value="CBI00575.1"/>
    <property type="molecule type" value="Genomic_DNA"/>
</dbReference>
<dbReference type="InterPro" id="IPR002781">
    <property type="entry name" value="TM_pro_TauE-like"/>
</dbReference>
<comment type="caution">
    <text evidence="8">The sequence shown here is derived from an EMBL/GenBank/DDBJ whole genome shotgun (WGS) entry which is preliminary data.</text>
</comment>
<reference evidence="8" key="1">
    <citation type="submission" date="2009-10" db="EMBL/GenBank/DDBJ databases">
        <title>Diversity of trophic interactions inside an arsenic-rich microbial ecosystem.</title>
        <authorList>
            <person name="Bertin P.N."/>
            <person name="Heinrich-Salmeron A."/>
            <person name="Pelletier E."/>
            <person name="Goulhen-Chollet F."/>
            <person name="Arsene-Ploetze F."/>
            <person name="Gallien S."/>
            <person name="Calteau A."/>
            <person name="Vallenet D."/>
            <person name="Casiot C."/>
            <person name="Chane-Woon-Ming B."/>
            <person name="Giloteaux L."/>
            <person name="Barakat M."/>
            <person name="Bonnefoy V."/>
            <person name="Bruneel O."/>
            <person name="Chandler M."/>
            <person name="Cleiss J."/>
            <person name="Duran R."/>
            <person name="Elbaz-Poulichet F."/>
            <person name="Fonknechten N."/>
            <person name="Lauga B."/>
            <person name="Mornico D."/>
            <person name="Ortet P."/>
            <person name="Schaeffer C."/>
            <person name="Siguier P."/>
            <person name="Alexander Thil Smith A."/>
            <person name="Van Dorsselaer A."/>
            <person name="Weissenbach J."/>
            <person name="Medigue C."/>
            <person name="Le Paslier D."/>
        </authorList>
    </citation>
    <scope>NUCLEOTIDE SEQUENCE</scope>
</reference>
<feature type="transmembrane region" description="Helical" evidence="7">
    <location>
        <begin position="122"/>
        <end position="142"/>
    </location>
</feature>
<feature type="transmembrane region" description="Helical" evidence="7">
    <location>
        <begin position="203"/>
        <end position="223"/>
    </location>
</feature>
<evidence type="ECO:0000256" key="7">
    <source>
        <dbReference type="SAM" id="Phobius"/>
    </source>
</evidence>
<evidence type="ECO:0000256" key="1">
    <source>
        <dbReference type="ARBA" id="ARBA00004651"/>
    </source>
</evidence>
<evidence type="ECO:0000256" key="4">
    <source>
        <dbReference type="ARBA" id="ARBA00022692"/>
    </source>
</evidence>
<feature type="transmembrane region" description="Helical" evidence="7">
    <location>
        <begin position="255"/>
        <end position="274"/>
    </location>
</feature>
<keyword evidence="2" id="KW-0813">Transport</keyword>
<dbReference type="InterPro" id="IPR052017">
    <property type="entry name" value="TSUP"/>
</dbReference>
<proteinExistence type="predicted"/>
<evidence type="ECO:0000256" key="2">
    <source>
        <dbReference type="ARBA" id="ARBA00022448"/>
    </source>
</evidence>
<keyword evidence="5 7" id="KW-1133">Transmembrane helix</keyword>
<gene>
    <name evidence="8" type="ORF">CARN3_0118</name>
</gene>
<dbReference type="GO" id="GO:0005886">
    <property type="term" value="C:plasma membrane"/>
    <property type="evidence" value="ECO:0007669"/>
    <property type="project" value="UniProtKB-SubCell"/>
</dbReference>
<keyword evidence="4 7" id="KW-0812">Transmembrane</keyword>
<dbReference type="Pfam" id="PF01925">
    <property type="entry name" value="TauE"/>
    <property type="match status" value="1"/>
</dbReference>
<sequence length="277" mass="30153">MHWIWFASAESWLGGLSQVDWRLPWVVVAAFLAGTLNAVAGGGSFLSFPAMLSVGLGPIQANATNTVALWPGQLTSIAGYWPEVQKHKRLAVKMGAAGLVGGTAGAIVLLNTPAMTFMKLVPWLLLVAALIFAFSGPVTKWLQKRAKAGLQDAHSHKHRRYWPLVVMTAFVCFYIGYFGAGAGFLIISMLSLFGFDDLNQMNAMKVVSTTMANGVACILFAFSGKVEWRYCLAAMVTCGVGGYLSSRLAKRLNQQFLRGMVVMIGLTMAAYFFWKTY</sequence>
<organism evidence="8">
    <name type="scientific">mine drainage metagenome</name>
    <dbReference type="NCBI Taxonomy" id="410659"/>
    <lineage>
        <taxon>unclassified sequences</taxon>
        <taxon>metagenomes</taxon>
        <taxon>ecological metagenomes</taxon>
    </lineage>
</organism>
<evidence type="ECO:0000313" key="8">
    <source>
        <dbReference type="EMBL" id="CBI00575.1"/>
    </source>
</evidence>
<accession>E6Q066</accession>
<dbReference type="PANTHER" id="PTHR30269:SF0">
    <property type="entry name" value="MEMBRANE TRANSPORTER PROTEIN YFCA-RELATED"/>
    <property type="match status" value="1"/>
</dbReference>
<comment type="subcellular location">
    <subcellularLocation>
        <location evidence="1">Cell membrane</location>
        <topology evidence="1">Multi-pass membrane protein</topology>
    </subcellularLocation>
</comment>
<dbReference type="AlphaFoldDB" id="E6Q066"/>
<evidence type="ECO:0000256" key="6">
    <source>
        <dbReference type="ARBA" id="ARBA00023136"/>
    </source>
</evidence>
<protein>
    <submittedName>
        <fullName evidence="8">Putative permease</fullName>
    </submittedName>
</protein>
<name>E6Q066_9ZZZZ</name>
<dbReference type="PANTHER" id="PTHR30269">
    <property type="entry name" value="TRANSMEMBRANE PROTEIN YFCA"/>
    <property type="match status" value="1"/>
</dbReference>
<evidence type="ECO:0000256" key="3">
    <source>
        <dbReference type="ARBA" id="ARBA00022475"/>
    </source>
</evidence>
<evidence type="ECO:0000256" key="5">
    <source>
        <dbReference type="ARBA" id="ARBA00022989"/>
    </source>
</evidence>
<feature type="transmembrane region" description="Helical" evidence="7">
    <location>
        <begin position="162"/>
        <end position="191"/>
    </location>
</feature>
<keyword evidence="3" id="KW-1003">Cell membrane</keyword>
<keyword evidence="6 7" id="KW-0472">Membrane</keyword>
<feature type="transmembrane region" description="Helical" evidence="7">
    <location>
        <begin position="90"/>
        <end position="110"/>
    </location>
</feature>
<feature type="transmembrane region" description="Helical" evidence="7">
    <location>
        <begin position="23"/>
        <end position="46"/>
    </location>
</feature>